<dbReference type="Pfam" id="PF09611">
    <property type="entry name" value="Cas_Csy1"/>
    <property type="match status" value="1"/>
</dbReference>
<evidence type="ECO:0000313" key="2">
    <source>
        <dbReference type="Proteomes" id="UP000832011"/>
    </source>
</evidence>
<reference evidence="1 2" key="1">
    <citation type="journal article" date="2022" name="Res Sq">
        <title>Evolution of multicellular longitudinally dividing oral cavity symbionts (Neisseriaceae).</title>
        <authorList>
            <person name="Nyongesa S."/>
            <person name="Weber P."/>
            <person name="Bernet E."/>
            <person name="Pullido F."/>
            <person name="Nieckarz M."/>
            <person name="Delaby M."/>
            <person name="Nieves C."/>
            <person name="Viehboeck T."/>
            <person name="Krause N."/>
            <person name="Rivera-Millot A."/>
            <person name="Nakamura A."/>
            <person name="Vischer N."/>
            <person name="VanNieuwenhze M."/>
            <person name="Brun Y."/>
            <person name="Cava F."/>
            <person name="Bulgheresi S."/>
            <person name="Veyrier F."/>
        </authorList>
    </citation>
    <scope>NUCLEOTIDE SEQUENCE [LARGE SCALE GENOMIC DNA]</scope>
    <source>
        <strain evidence="1 2">SN4</strain>
    </source>
</reference>
<dbReference type="Proteomes" id="UP000832011">
    <property type="component" value="Chromosome"/>
</dbReference>
<protein>
    <submittedName>
        <fullName evidence="1">Type I-F CRISPR-associated protein Csy1</fullName>
    </submittedName>
</protein>
<sequence>MQQQAINAVYAFLQDRKNKKLENEAKKNAQISESKLEQINTELLPQHWFQFIADNAHQVSLGVTHVAKLTHSSSKASNLKDVVPQTDFTYLVSTQTSGNVDADGAYTNAIWSPIGDFLSLAVENSTLGELFVQHPEWFASFAPNSVELQTWHDKISSAYIPKELSSHVLAKQVYFPVEDGYHLLSPMTSSALVQLLYDRIQFSRSKDNPIKLAFDKQQYHSETHTKYPNVAVLNITKSNHQNASKLNSKRIGRQYLLCAEPPQWRVSERLPKSNFFKDCAYSFCLNKINKLKKLWQVIISKKLSLNHHNRQLLQKRAGQIAEQVLLLATGYAREQAAGWLEGSQLSQAQQYWLDPYRDDVGFQQDRVNNDWESSIVIDFSLWLNDLLRIQGDNTAKLWRDAMAPELRRFVAWSDVKEYE</sequence>
<gene>
    <name evidence="1" type="primary">csy1</name>
    <name evidence="1" type="ORF">LVJ82_15695</name>
</gene>
<proteinExistence type="predicted"/>
<dbReference type="NCBIfam" id="TIGR02564">
    <property type="entry name" value="cas_Csy1"/>
    <property type="match status" value="1"/>
</dbReference>
<keyword evidence="2" id="KW-1185">Reference proteome</keyword>
<evidence type="ECO:0000313" key="1">
    <source>
        <dbReference type="EMBL" id="UOO88880.1"/>
    </source>
</evidence>
<name>A0ABY4E0I4_9NEIS</name>
<organism evidence="1 2">
    <name type="scientific">Vitreoscilla massiliensis</name>
    <dbReference type="NCBI Taxonomy" id="1689272"/>
    <lineage>
        <taxon>Bacteria</taxon>
        <taxon>Pseudomonadati</taxon>
        <taxon>Pseudomonadota</taxon>
        <taxon>Betaproteobacteria</taxon>
        <taxon>Neisseriales</taxon>
        <taxon>Neisseriaceae</taxon>
        <taxon>Vitreoscilla</taxon>
    </lineage>
</organism>
<dbReference type="RefSeq" id="WP_058357438.1">
    <property type="nucleotide sequence ID" value="NZ_CABKVG010000010.1"/>
</dbReference>
<accession>A0ABY4E0I4</accession>
<dbReference type="EMBL" id="CP091511">
    <property type="protein sequence ID" value="UOO88880.1"/>
    <property type="molecule type" value="Genomic_DNA"/>
</dbReference>
<dbReference type="InterPro" id="IPR013397">
    <property type="entry name" value="CRISPR-assoc_prot_Csy1"/>
</dbReference>